<protein>
    <submittedName>
        <fullName evidence="1">Uncharacterized protein</fullName>
    </submittedName>
</protein>
<organism evidence="1 2">
    <name type="scientific">Lipomyces kononenkoae</name>
    <name type="common">Yeast</name>
    <dbReference type="NCBI Taxonomy" id="34357"/>
    <lineage>
        <taxon>Eukaryota</taxon>
        <taxon>Fungi</taxon>
        <taxon>Dikarya</taxon>
        <taxon>Ascomycota</taxon>
        <taxon>Saccharomycotina</taxon>
        <taxon>Lipomycetes</taxon>
        <taxon>Lipomycetales</taxon>
        <taxon>Lipomycetaceae</taxon>
        <taxon>Lipomyces</taxon>
    </lineage>
</organism>
<gene>
    <name evidence="1" type="ORF">V1525DRAFT_363542</name>
</gene>
<comment type="caution">
    <text evidence="1">The sequence shown here is derived from an EMBL/GenBank/DDBJ whole genome shotgun (WGS) entry which is preliminary data.</text>
</comment>
<proteinExistence type="predicted"/>
<name>A0ACC3SXQ0_LIPKO</name>
<accession>A0ACC3SXQ0</accession>
<dbReference type="Proteomes" id="UP001433508">
    <property type="component" value="Unassembled WGS sequence"/>
</dbReference>
<evidence type="ECO:0000313" key="1">
    <source>
        <dbReference type="EMBL" id="KAK9236136.1"/>
    </source>
</evidence>
<keyword evidence="2" id="KW-1185">Reference proteome</keyword>
<reference evidence="2" key="1">
    <citation type="journal article" date="2024" name="Front. Bioeng. Biotechnol.">
        <title>Genome-scale model development and genomic sequencing of the oleaginous clade Lipomyces.</title>
        <authorList>
            <person name="Czajka J.J."/>
            <person name="Han Y."/>
            <person name="Kim J."/>
            <person name="Mondo S.J."/>
            <person name="Hofstad B.A."/>
            <person name="Robles A."/>
            <person name="Haridas S."/>
            <person name="Riley R."/>
            <person name="LaButti K."/>
            <person name="Pangilinan J."/>
            <person name="Andreopoulos W."/>
            <person name="Lipzen A."/>
            <person name="Yan J."/>
            <person name="Wang M."/>
            <person name="Ng V."/>
            <person name="Grigoriev I.V."/>
            <person name="Spatafora J.W."/>
            <person name="Magnuson J.K."/>
            <person name="Baker S.E."/>
            <person name="Pomraning K.R."/>
        </authorList>
    </citation>
    <scope>NUCLEOTIDE SEQUENCE [LARGE SCALE GENOMIC DNA]</scope>
    <source>
        <strain evidence="2">CBS 7786</strain>
    </source>
</reference>
<dbReference type="EMBL" id="MU971395">
    <property type="protein sequence ID" value="KAK9236136.1"/>
    <property type="molecule type" value="Genomic_DNA"/>
</dbReference>
<evidence type="ECO:0000313" key="2">
    <source>
        <dbReference type="Proteomes" id="UP001433508"/>
    </source>
</evidence>
<sequence>MHPSPLIPPSYSTALVKACLLLSANLPFIHSHRPALQGNNYLYRREYDANADNEGPVVGPKFWIFMSISVTLVLLGGIFAGLTLGLMGQDEVYLQVIEQTGSVAERKNAGAVLRLLKKGKHWVLVTMLLSNVITNETLPIVLDRCLGGGWPAVVSSTGLIVIFGEVIPQSVSVRFGLAIGAIFAPFVKLLMYVMYPVAYPTAVLLDHVLGEDHGTVYRKAQLKTLVTLHRSMGVERLNKDEVTIISAVLDLNEKPVGNIMTPIQDVYTMSADRILDEEAVEEILKAGYSRIPIHTPNEPYNFIGMLLVRILISYDPEDAQPVSSFPLATLPETRPDTTCLNVLNYFQEGKSHMMLVSDTPGEAYGALGVVTLEDVIEELIGEEIVDESDVYVDISQGIRRKYVSPLTKRTLPAQFVAHHAVPYGEVVVGDKAGPKLSLDHHGGQTTSTARNLGAALYGSSTPNVPKVEPLNLALRPMETSNAKVTIKRGAMEDYVRRASMETRMAPLVPANGPHANGVDAKSGAPQPEVDLGVIHSSEQDVAPAAAPTGRQNSFVSGSFKTKSRQRRPSSIELDSIPRDDFFDEAYAYALVNNGDNGAKTPGSAISEPESVSSTTKLLDNEYDQQPGEFHASGIIESVREVRGFRKTIIEAKPMSDEEPDSDIEGDDLSDSNSSNGSYSSRRGFVPDLERGQTENTKSDRKKKKKDDKKGSNSNNAGGPGRSLSFRKGSFFSDRGFRPLSGS</sequence>